<reference evidence="8" key="1">
    <citation type="journal article" date="2019" name="Int. J. Syst. Evol. Microbiol.">
        <title>The Global Catalogue of Microorganisms (GCM) 10K type strain sequencing project: providing services to taxonomists for standard genome sequencing and annotation.</title>
        <authorList>
            <consortium name="The Broad Institute Genomics Platform"/>
            <consortium name="The Broad Institute Genome Sequencing Center for Infectious Disease"/>
            <person name="Wu L."/>
            <person name="Ma J."/>
        </authorList>
    </citation>
    <scope>NUCLEOTIDE SEQUENCE [LARGE SCALE GENOMIC DNA]</scope>
    <source>
        <strain evidence="8">IBRC-M 10703</strain>
    </source>
</reference>
<dbReference type="InterPro" id="IPR050519">
    <property type="entry name" value="Glycosyltransf_28_UgtP"/>
</dbReference>
<comment type="similarity">
    <text evidence="2">Belongs to the glycosyltransferase 28 family.</text>
</comment>
<proteinExistence type="inferred from homology"/>
<evidence type="ECO:0000256" key="1">
    <source>
        <dbReference type="ARBA" id="ARBA00004370"/>
    </source>
</evidence>
<comment type="caution">
    <text evidence="7">The sequence shown here is derived from an EMBL/GenBank/DDBJ whole genome shotgun (WGS) entry which is preliminary data.</text>
</comment>
<keyword evidence="4" id="KW-0808">Transferase</keyword>
<protein>
    <submittedName>
        <fullName evidence="7">Glycosyltransferase</fullName>
    </submittedName>
</protein>
<keyword evidence="8" id="KW-1185">Reference proteome</keyword>
<dbReference type="RefSeq" id="WP_379494727.1">
    <property type="nucleotide sequence ID" value="NZ_JBHSAO010000001.1"/>
</dbReference>
<dbReference type="InterPro" id="IPR009695">
    <property type="entry name" value="Diacylglyc_glucosyltr_N"/>
</dbReference>
<dbReference type="PANTHER" id="PTHR43025:SF3">
    <property type="entry name" value="MONOGALACTOSYLDIACYLGLYCEROL SYNTHASE 1, CHLOROPLASTIC"/>
    <property type="match status" value="1"/>
</dbReference>
<dbReference type="SUPFAM" id="SSF53756">
    <property type="entry name" value="UDP-Glycosyltransferase/glycogen phosphorylase"/>
    <property type="match status" value="1"/>
</dbReference>
<dbReference type="EMBL" id="JBHSAO010000001">
    <property type="protein sequence ID" value="MFC4022209.1"/>
    <property type="molecule type" value="Genomic_DNA"/>
</dbReference>
<dbReference type="Pfam" id="PF04101">
    <property type="entry name" value="Glyco_tran_28_C"/>
    <property type="match status" value="1"/>
</dbReference>
<dbReference type="Gene3D" id="3.40.50.2000">
    <property type="entry name" value="Glycogen Phosphorylase B"/>
    <property type="match status" value="1"/>
</dbReference>
<evidence type="ECO:0000259" key="6">
    <source>
        <dbReference type="Pfam" id="PF06925"/>
    </source>
</evidence>
<keyword evidence="3" id="KW-0328">Glycosyltransferase</keyword>
<gene>
    <name evidence="7" type="ORF">ACFOUV_00090</name>
</gene>
<comment type="subcellular location">
    <subcellularLocation>
        <location evidence="1">Membrane</location>
    </subcellularLocation>
</comment>
<evidence type="ECO:0000313" key="7">
    <source>
        <dbReference type="EMBL" id="MFC4022209.1"/>
    </source>
</evidence>
<evidence type="ECO:0000313" key="8">
    <source>
        <dbReference type="Proteomes" id="UP001595772"/>
    </source>
</evidence>
<sequence>MIHILFMPLLQIPSGHHHVADCIQDQLNEASEEFHCEKIELLSYSYGHVEKLVSSFYLQWIQKFPGLYSNVYQQMAVKQEKHNKHYYIYELLFLKHVQRMIAQTKPDLIICTHALPSYLLDRLKKKNLWTGKVLNVYTDYFINDLWGFDHINYHFIPTIEVQRKLLERGVDQQQTILTGIPVHPLFRTNNHPGTMKEKYTVLISGGNMGAGSIEKLVDRLRPSGTINYYVLCGKNNKLYQSIKQRNHSFIHALPYIHSKDEMNTLYDQADAIITKPGGVTISESLWKRLPIFVYEALPGQEEMNLNYLNSQGLIFHLDNWNTRIAVESTIIERLKIESAQLHKNLETYFKPIEKQNITQIIQKLLI</sequence>
<dbReference type="Pfam" id="PF06925">
    <property type="entry name" value="MGDG_synth"/>
    <property type="match status" value="1"/>
</dbReference>
<feature type="domain" description="Glycosyl transferase family 28 C-terminal" evidence="5">
    <location>
        <begin position="200"/>
        <end position="310"/>
    </location>
</feature>
<name>A0ABV8GUF3_9BACI</name>
<evidence type="ECO:0000256" key="4">
    <source>
        <dbReference type="ARBA" id="ARBA00022679"/>
    </source>
</evidence>
<dbReference type="Proteomes" id="UP001595772">
    <property type="component" value="Unassembled WGS sequence"/>
</dbReference>
<evidence type="ECO:0000256" key="2">
    <source>
        <dbReference type="ARBA" id="ARBA00006962"/>
    </source>
</evidence>
<evidence type="ECO:0000259" key="5">
    <source>
        <dbReference type="Pfam" id="PF04101"/>
    </source>
</evidence>
<accession>A0ABV8GUF3</accession>
<organism evidence="7 8">
    <name type="scientific">Oceanobacillus longus</name>
    <dbReference type="NCBI Taxonomy" id="930120"/>
    <lineage>
        <taxon>Bacteria</taxon>
        <taxon>Bacillati</taxon>
        <taxon>Bacillota</taxon>
        <taxon>Bacilli</taxon>
        <taxon>Bacillales</taxon>
        <taxon>Bacillaceae</taxon>
        <taxon>Oceanobacillus</taxon>
    </lineage>
</organism>
<evidence type="ECO:0000256" key="3">
    <source>
        <dbReference type="ARBA" id="ARBA00022676"/>
    </source>
</evidence>
<feature type="domain" description="Diacylglycerol glucosyltransferase N-terminal" evidence="6">
    <location>
        <begin position="16"/>
        <end position="182"/>
    </location>
</feature>
<dbReference type="InterPro" id="IPR007235">
    <property type="entry name" value="Glyco_trans_28_C"/>
</dbReference>
<dbReference type="PANTHER" id="PTHR43025">
    <property type="entry name" value="MONOGALACTOSYLDIACYLGLYCEROL SYNTHASE"/>
    <property type="match status" value="1"/>
</dbReference>